<evidence type="ECO:0000256" key="1">
    <source>
        <dbReference type="SAM" id="SignalP"/>
    </source>
</evidence>
<keyword evidence="4" id="KW-1185">Reference proteome</keyword>
<dbReference type="SUPFAM" id="SSF56436">
    <property type="entry name" value="C-type lectin-like"/>
    <property type="match status" value="1"/>
</dbReference>
<evidence type="ECO:0000259" key="2">
    <source>
        <dbReference type="Pfam" id="PF00059"/>
    </source>
</evidence>
<name>A0A016VVL7_9BILA</name>
<feature type="chain" id="PRO_5001493857" description="C-type lectin domain-containing protein" evidence="1">
    <location>
        <begin position="18"/>
        <end position="110"/>
    </location>
</feature>
<organism evidence="3 4">
    <name type="scientific">Ancylostoma ceylanicum</name>
    <dbReference type="NCBI Taxonomy" id="53326"/>
    <lineage>
        <taxon>Eukaryota</taxon>
        <taxon>Metazoa</taxon>
        <taxon>Ecdysozoa</taxon>
        <taxon>Nematoda</taxon>
        <taxon>Chromadorea</taxon>
        <taxon>Rhabditida</taxon>
        <taxon>Rhabditina</taxon>
        <taxon>Rhabditomorpha</taxon>
        <taxon>Strongyloidea</taxon>
        <taxon>Ancylostomatidae</taxon>
        <taxon>Ancylostomatinae</taxon>
        <taxon>Ancylostoma</taxon>
    </lineage>
</organism>
<dbReference type="Proteomes" id="UP000024635">
    <property type="component" value="Unassembled WGS sequence"/>
</dbReference>
<feature type="signal peptide" evidence="1">
    <location>
        <begin position="1"/>
        <end position="17"/>
    </location>
</feature>
<evidence type="ECO:0000313" key="3">
    <source>
        <dbReference type="EMBL" id="EYC31037.1"/>
    </source>
</evidence>
<dbReference type="InterPro" id="IPR016187">
    <property type="entry name" value="CTDL_fold"/>
</dbReference>
<keyword evidence="1" id="KW-0732">Signal</keyword>
<dbReference type="InterPro" id="IPR016186">
    <property type="entry name" value="C-type_lectin-like/link_sf"/>
</dbReference>
<dbReference type="Gene3D" id="3.10.100.10">
    <property type="entry name" value="Mannose-Binding Protein A, subunit A"/>
    <property type="match status" value="1"/>
</dbReference>
<gene>
    <name evidence="3" type="primary">Acey_s0004.g1915</name>
    <name evidence="3" type="ORF">Y032_0004g1915</name>
</gene>
<accession>A0A016VVL7</accession>
<reference evidence="4" key="1">
    <citation type="journal article" date="2015" name="Nat. Genet.">
        <title>The genome and transcriptome of the zoonotic hookworm Ancylostoma ceylanicum identify infection-specific gene families.</title>
        <authorList>
            <person name="Schwarz E.M."/>
            <person name="Hu Y."/>
            <person name="Antoshechkin I."/>
            <person name="Miller M.M."/>
            <person name="Sternberg P.W."/>
            <person name="Aroian R.V."/>
        </authorList>
    </citation>
    <scope>NUCLEOTIDE SEQUENCE</scope>
    <source>
        <strain evidence="4">HY135</strain>
    </source>
</reference>
<dbReference type="AlphaFoldDB" id="A0A016VVL7"/>
<dbReference type="OrthoDB" id="6356110at2759"/>
<evidence type="ECO:0000313" key="4">
    <source>
        <dbReference type="Proteomes" id="UP000024635"/>
    </source>
</evidence>
<proteinExistence type="predicted"/>
<dbReference type="EMBL" id="JARK01001340">
    <property type="protein sequence ID" value="EYC31037.1"/>
    <property type="molecule type" value="Genomic_DNA"/>
</dbReference>
<comment type="caution">
    <text evidence="3">The sequence shown here is derived from an EMBL/GenBank/DDBJ whole genome shotgun (WGS) entry which is preliminary data.</text>
</comment>
<protein>
    <recommendedName>
        <fullName evidence="2">C-type lectin domain-containing protein</fullName>
    </recommendedName>
</protein>
<feature type="domain" description="C-type lectin" evidence="2">
    <location>
        <begin position="43"/>
        <end position="75"/>
    </location>
</feature>
<sequence>MLVFAAIALLLLPCPEAKEKKAEQCTRWTTKMGKCYAMYCGAHNYDEAEEVCKKANAHLVSIHSKVENRFIYQQDGQKLPVSKMQFHSKKCAETSMQRIPKKKKNVKAVF</sequence>
<dbReference type="InterPro" id="IPR001304">
    <property type="entry name" value="C-type_lectin-like"/>
</dbReference>
<dbReference type="Pfam" id="PF00059">
    <property type="entry name" value="Lectin_C"/>
    <property type="match status" value="1"/>
</dbReference>
<dbReference type="CDD" id="cd00037">
    <property type="entry name" value="CLECT"/>
    <property type="match status" value="1"/>
</dbReference>